<keyword evidence="4" id="KW-1000">Mitochondrion outer membrane</keyword>
<name>A0AAV2R154_MEGNR</name>
<dbReference type="GO" id="GO:0005741">
    <property type="term" value="C:mitochondrial outer membrane"/>
    <property type="evidence" value="ECO:0007669"/>
    <property type="project" value="UniProtKB-SubCell"/>
</dbReference>
<dbReference type="EMBL" id="CAXKWB010014639">
    <property type="protein sequence ID" value="CAL4111268.1"/>
    <property type="molecule type" value="Genomic_DNA"/>
</dbReference>
<evidence type="ECO:0000256" key="3">
    <source>
        <dbReference type="ARBA" id="ARBA00022692"/>
    </source>
</evidence>
<dbReference type="PANTHER" id="PTHR21508">
    <property type="entry name" value="MITOGUARDIN"/>
    <property type="match status" value="1"/>
</dbReference>
<keyword evidence="6" id="KW-0496">Mitochondrion</keyword>
<gene>
    <name evidence="8" type="ORF">MNOR_LOCUS19596</name>
</gene>
<dbReference type="GO" id="GO:0008053">
    <property type="term" value="P:mitochondrial fusion"/>
    <property type="evidence" value="ECO:0007669"/>
    <property type="project" value="InterPro"/>
</dbReference>
<evidence type="ECO:0000256" key="5">
    <source>
        <dbReference type="ARBA" id="ARBA00022989"/>
    </source>
</evidence>
<evidence type="ECO:0000313" key="8">
    <source>
        <dbReference type="EMBL" id="CAL4111268.1"/>
    </source>
</evidence>
<evidence type="ECO:0000313" key="9">
    <source>
        <dbReference type="Proteomes" id="UP001497623"/>
    </source>
</evidence>
<dbReference type="Proteomes" id="UP001497623">
    <property type="component" value="Unassembled WGS sequence"/>
</dbReference>
<dbReference type="PANTHER" id="PTHR21508:SF5">
    <property type="entry name" value="MITOGUARDIN"/>
    <property type="match status" value="1"/>
</dbReference>
<comment type="similarity">
    <text evidence="2">Belongs to the mitoguardin family.</text>
</comment>
<evidence type="ECO:0000256" key="4">
    <source>
        <dbReference type="ARBA" id="ARBA00022787"/>
    </source>
</evidence>
<dbReference type="Pfam" id="PF10265">
    <property type="entry name" value="Miga"/>
    <property type="match status" value="1"/>
</dbReference>
<keyword evidence="5" id="KW-1133">Transmembrane helix</keyword>
<evidence type="ECO:0000256" key="1">
    <source>
        <dbReference type="ARBA" id="ARBA00004294"/>
    </source>
</evidence>
<reference evidence="8 9" key="1">
    <citation type="submission" date="2024-05" db="EMBL/GenBank/DDBJ databases">
        <authorList>
            <person name="Wallberg A."/>
        </authorList>
    </citation>
    <scope>NUCLEOTIDE SEQUENCE [LARGE SCALE GENOMIC DNA]</scope>
</reference>
<dbReference type="InterPro" id="IPR019392">
    <property type="entry name" value="Miga"/>
</dbReference>
<comment type="caution">
    <text evidence="8">The sequence shown here is derived from an EMBL/GenBank/DDBJ whole genome shotgun (WGS) entry which is preliminary data.</text>
</comment>
<dbReference type="AlphaFoldDB" id="A0AAV2R154"/>
<keyword evidence="7" id="KW-0472">Membrane</keyword>
<evidence type="ECO:0000256" key="6">
    <source>
        <dbReference type="ARBA" id="ARBA00023128"/>
    </source>
</evidence>
<evidence type="ECO:0000256" key="7">
    <source>
        <dbReference type="ARBA" id="ARBA00023136"/>
    </source>
</evidence>
<proteinExistence type="inferred from homology"/>
<organism evidence="8 9">
    <name type="scientific">Meganyctiphanes norvegica</name>
    <name type="common">Northern krill</name>
    <name type="synonym">Thysanopoda norvegica</name>
    <dbReference type="NCBI Taxonomy" id="48144"/>
    <lineage>
        <taxon>Eukaryota</taxon>
        <taxon>Metazoa</taxon>
        <taxon>Ecdysozoa</taxon>
        <taxon>Arthropoda</taxon>
        <taxon>Crustacea</taxon>
        <taxon>Multicrustacea</taxon>
        <taxon>Malacostraca</taxon>
        <taxon>Eumalacostraca</taxon>
        <taxon>Eucarida</taxon>
        <taxon>Euphausiacea</taxon>
        <taxon>Euphausiidae</taxon>
        <taxon>Meganyctiphanes</taxon>
    </lineage>
</organism>
<comment type="subcellular location">
    <subcellularLocation>
        <location evidence="1">Mitochondrion outer membrane</location>
    </subcellularLocation>
</comment>
<protein>
    <submittedName>
        <fullName evidence="8">Uncharacterized protein</fullName>
    </submittedName>
</protein>
<keyword evidence="3" id="KW-0812">Transmembrane</keyword>
<sequence>MLDFLSDCDWAEVESELQGRGVKALTFYDVVLDFILMDAFEDLENPPSSVIAVVQNRWLSNGFKESALATAVWSVLKAKRRMLRYHDGFISHFYDISEHLSPVLAWGFMGPDEEVKAMCQFFKDQIMGLLQDIFSFVNVRYTTVEDLAQDIMTLTKERFETLCQRLAAAD</sequence>
<keyword evidence="9" id="KW-1185">Reference proteome</keyword>
<accession>A0AAV2R154</accession>
<evidence type="ECO:0000256" key="2">
    <source>
        <dbReference type="ARBA" id="ARBA00008969"/>
    </source>
</evidence>